<dbReference type="Gene3D" id="1.10.1600.10">
    <property type="match status" value="1"/>
</dbReference>
<evidence type="ECO:0000313" key="2">
    <source>
        <dbReference type="EMBL" id="PLW57934.1"/>
    </source>
</evidence>
<comment type="caution">
    <text evidence="2">The sequence shown here is derived from an EMBL/GenBank/DDBJ whole genome shotgun (WGS) entry which is preliminary data.</text>
</comment>
<accession>A0A2N5W6R0</accession>
<keyword evidence="3" id="KW-1185">Reference proteome</keyword>
<dbReference type="SUPFAM" id="SSF100939">
    <property type="entry name" value="SPOC domain-like"/>
    <property type="match status" value="1"/>
</dbReference>
<sequence length="143" mass="15530">MEEAMDDLVDKMDLSAEDESSTVDGRTQPWLELENACNPAVHHVKNCVLHRLGHPDSKDLACVHPALAKYMAPPPHVAERVASTLERVIQLADVKAVPSQTKSKRKNAASGNPADANEKINLDDILGDILDDMDDLDQSIGAV</sequence>
<feature type="region of interest" description="Disordered" evidence="1">
    <location>
        <begin position="1"/>
        <end position="25"/>
    </location>
</feature>
<dbReference type="Proteomes" id="UP000235388">
    <property type="component" value="Unassembled WGS sequence"/>
</dbReference>
<name>A0A2N5W6R0_9BASI</name>
<protein>
    <submittedName>
        <fullName evidence="2">Uncharacterized protein</fullName>
    </submittedName>
</protein>
<dbReference type="AlphaFoldDB" id="A0A2N5W6R0"/>
<dbReference type="InterPro" id="IPR016194">
    <property type="entry name" value="SPOC-like_C_dom_sf"/>
</dbReference>
<evidence type="ECO:0000256" key="1">
    <source>
        <dbReference type="SAM" id="MobiDB-lite"/>
    </source>
</evidence>
<gene>
    <name evidence="2" type="ORF">PCANC_01022</name>
</gene>
<organism evidence="2 3">
    <name type="scientific">Puccinia coronata f. sp. avenae</name>
    <dbReference type="NCBI Taxonomy" id="200324"/>
    <lineage>
        <taxon>Eukaryota</taxon>
        <taxon>Fungi</taxon>
        <taxon>Dikarya</taxon>
        <taxon>Basidiomycota</taxon>
        <taxon>Pucciniomycotina</taxon>
        <taxon>Pucciniomycetes</taxon>
        <taxon>Pucciniales</taxon>
        <taxon>Pucciniaceae</taxon>
        <taxon>Puccinia</taxon>
    </lineage>
</organism>
<dbReference type="STRING" id="200324.A0A2N5W6R0"/>
<dbReference type="OrthoDB" id="30826at2759"/>
<evidence type="ECO:0000313" key="3">
    <source>
        <dbReference type="Proteomes" id="UP000235388"/>
    </source>
</evidence>
<dbReference type="EMBL" id="PGCJ01000007">
    <property type="protein sequence ID" value="PLW57934.1"/>
    <property type="molecule type" value="Genomic_DNA"/>
</dbReference>
<feature type="region of interest" description="Disordered" evidence="1">
    <location>
        <begin position="96"/>
        <end position="117"/>
    </location>
</feature>
<reference evidence="2 3" key="1">
    <citation type="submission" date="2017-11" db="EMBL/GenBank/DDBJ databases">
        <title>De novo assembly and phasing of dikaryotic genomes from two isolates of Puccinia coronata f. sp. avenae, the causal agent of oat crown rust.</title>
        <authorList>
            <person name="Miller M.E."/>
            <person name="Zhang Y."/>
            <person name="Omidvar V."/>
            <person name="Sperschneider J."/>
            <person name="Schwessinger B."/>
            <person name="Raley C."/>
            <person name="Palmer J.M."/>
            <person name="Garnica D."/>
            <person name="Upadhyaya N."/>
            <person name="Rathjen J."/>
            <person name="Taylor J.M."/>
            <person name="Park R.F."/>
            <person name="Dodds P.N."/>
            <person name="Hirsch C.D."/>
            <person name="Kianian S.F."/>
            <person name="Figueroa M."/>
        </authorList>
    </citation>
    <scope>NUCLEOTIDE SEQUENCE [LARGE SCALE GENOMIC DNA]</scope>
    <source>
        <strain evidence="2">12NC29</strain>
    </source>
</reference>
<proteinExistence type="predicted"/>